<evidence type="ECO:0000313" key="1">
    <source>
        <dbReference type="EMBL" id="KAH8008568.1"/>
    </source>
</evidence>
<organism evidence="1 2">
    <name type="scientific">Sphaerodactylus townsendi</name>
    <dbReference type="NCBI Taxonomy" id="933632"/>
    <lineage>
        <taxon>Eukaryota</taxon>
        <taxon>Metazoa</taxon>
        <taxon>Chordata</taxon>
        <taxon>Craniata</taxon>
        <taxon>Vertebrata</taxon>
        <taxon>Euteleostomi</taxon>
        <taxon>Lepidosauria</taxon>
        <taxon>Squamata</taxon>
        <taxon>Bifurcata</taxon>
        <taxon>Gekkota</taxon>
        <taxon>Sphaerodactylidae</taxon>
        <taxon>Sphaerodactylus</taxon>
    </lineage>
</organism>
<dbReference type="EMBL" id="CM037619">
    <property type="protein sequence ID" value="KAH8008568.1"/>
    <property type="molecule type" value="Genomic_DNA"/>
</dbReference>
<dbReference type="Proteomes" id="UP000827872">
    <property type="component" value="Linkage Group LG06"/>
</dbReference>
<comment type="caution">
    <text evidence="1">The sequence shown here is derived from an EMBL/GenBank/DDBJ whole genome shotgun (WGS) entry which is preliminary data.</text>
</comment>
<accession>A0ACB8FST3</accession>
<evidence type="ECO:0000313" key="2">
    <source>
        <dbReference type="Proteomes" id="UP000827872"/>
    </source>
</evidence>
<gene>
    <name evidence="1" type="ORF">K3G42_030014</name>
</gene>
<protein>
    <submittedName>
        <fullName evidence="1">Uncharacterized protein</fullName>
    </submittedName>
</protein>
<keyword evidence="2" id="KW-1185">Reference proteome</keyword>
<sequence length="268" mass="28388">MGQVLAFAHCKESPSTASTTPDSTEGGNDESDFPELQTAREFSEDEEEASVEWGTPRELTFSYITIAGGLGINPTTGENGSRSRRDSQTRQTRAVLPHTETCETFVPALGDSLENIPSLCPSPEGEGASPPGHCQGLDPFSTWDVDTGYGNEAAAAEKGRGVDLSPQHSSTAAAAAAEGARGSTLSSSDASPEELPPPDALMPPPAEVAPFEASTMQPPTWTSMELCQHLVLEEGMEEEEEEEEAGQEAVTEEHQAEPNQLENTLEIG</sequence>
<name>A0ACB8FST3_9SAUR</name>
<proteinExistence type="predicted"/>
<reference evidence="1" key="1">
    <citation type="submission" date="2021-08" db="EMBL/GenBank/DDBJ databases">
        <title>The first chromosome-level gecko genome reveals the dynamic sex chromosomes of Neotropical dwarf geckos (Sphaerodactylidae: Sphaerodactylus).</title>
        <authorList>
            <person name="Pinto B.J."/>
            <person name="Keating S.E."/>
            <person name="Gamble T."/>
        </authorList>
    </citation>
    <scope>NUCLEOTIDE SEQUENCE</scope>
    <source>
        <strain evidence="1">TG3544</strain>
    </source>
</reference>